<gene>
    <name evidence="9" type="primary">Vigan.04G208500</name>
    <name evidence="9" type="ORF">VIGAN_04208500</name>
</gene>
<keyword evidence="4 6" id="KW-1133">Transmembrane helix</keyword>
<feature type="transmembrane region" description="Helical" evidence="6">
    <location>
        <begin position="280"/>
        <end position="298"/>
    </location>
</feature>
<feature type="transmembrane region" description="Helical" evidence="6">
    <location>
        <begin position="335"/>
        <end position="354"/>
    </location>
</feature>
<feature type="region of interest" description="Disordered" evidence="7">
    <location>
        <begin position="369"/>
        <end position="394"/>
    </location>
</feature>
<feature type="compositionally biased region" description="Low complexity" evidence="7">
    <location>
        <begin position="371"/>
        <end position="382"/>
    </location>
</feature>
<feature type="transmembrane region" description="Helical" evidence="6">
    <location>
        <begin position="174"/>
        <end position="194"/>
    </location>
</feature>
<reference evidence="9 10" key="1">
    <citation type="journal article" date="2015" name="Sci. Rep.">
        <title>The power of single molecule real-time sequencing technology in the de novo assembly of a eukaryotic genome.</title>
        <authorList>
            <person name="Sakai H."/>
            <person name="Naito K."/>
            <person name="Ogiso-Tanaka E."/>
            <person name="Takahashi Y."/>
            <person name="Iseki K."/>
            <person name="Muto C."/>
            <person name="Satou K."/>
            <person name="Teruya K."/>
            <person name="Shiroma A."/>
            <person name="Shimoji M."/>
            <person name="Hirano T."/>
            <person name="Itoh T."/>
            <person name="Kaga A."/>
            <person name="Tomooka N."/>
        </authorList>
    </citation>
    <scope>NUCLEOTIDE SEQUENCE [LARGE SCALE GENOMIC DNA]</scope>
    <source>
        <strain evidence="10">cv. Shumari</strain>
    </source>
</reference>
<evidence type="ECO:0000256" key="4">
    <source>
        <dbReference type="ARBA" id="ARBA00022989"/>
    </source>
</evidence>
<dbReference type="SUPFAM" id="SSF103481">
    <property type="entry name" value="Multidrug resistance efflux transporter EmrE"/>
    <property type="match status" value="2"/>
</dbReference>
<dbReference type="OrthoDB" id="1727045at2759"/>
<accession>A0A0S3RW39</accession>
<comment type="subcellular location">
    <subcellularLocation>
        <location evidence="1 6">Membrane</location>
        <topology evidence="1 6">Multi-pass membrane protein</topology>
    </subcellularLocation>
</comment>
<evidence type="ECO:0000313" key="10">
    <source>
        <dbReference type="Proteomes" id="UP000291084"/>
    </source>
</evidence>
<feature type="domain" description="EamA" evidence="8">
    <location>
        <begin position="230"/>
        <end position="353"/>
    </location>
</feature>
<feature type="transmembrane region" description="Helical" evidence="6">
    <location>
        <begin position="310"/>
        <end position="329"/>
    </location>
</feature>
<keyword evidence="10" id="KW-1185">Reference proteome</keyword>
<keyword evidence="5 6" id="KW-0472">Membrane</keyword>
<feature type="transmembrane region" description="Helical" evidence="6">
    <location>
        <begin position="246"/>
        <end position="268"/>
    </location>
</feature>
<feature type="domain" description="EamA" evidence="8">
    <location>
        <begin position="86"/>
        <end position="183"/>
    </location>
</feature>
<sequence>MMRERYCYREVLPFIAMVAIECSNVGVNILFKAATQKGLGYYAFIAYSYLISVLFLLLPLPFVFRWFSITSSSFKSILLRNSIPFFIFFLHFFRSRGLPQLNLSLIFRIFLLGVIGVAAQLCGYKGLNYTSPTLASALSNLIPAFTFILAVIFRMEKVALRSSSTQAKILGSSVSILGALIVLLYKGSIILSTSSPTLSPTPLSPMGSTSQTNWVLGGSLLAIEYLLVPIWYIVQTNIMKQYPAEFIVVFLYNLSGTLISAPICLLLEENLSAWKINPDITLIAIVYSGFFCTGLSSLVHTWGIHLKGPVYVSIFKPLSIVVAAVSSVIFLGDALYFGTVVGAVILSFGFYAVIWGNAKQDELSEDFDMRPSSSSKSPLLLSYKGKDNEETTHC</sequence>
<feature type="transmembrane region" description="Helical" evidence="6">
    <location>
        <begin position="214"/>
        <end position="234"/>
    </location>
</feature>
<feature type="transmembrane region" description="Helical" evidence="6">
    <location>
        <begin position="133"/>
        <end position="153"/>
    </location>
</feature>
<feature type="transmembrane region" description="Helical" evidence="6">
    <location>
        <begin position="76"/>
        <end position="93"/>
    </location>
</feature>
<comment type="similarity">
    <text evidence="2 6">Belongs to the drug/metabolite transporter (DMT) superfamily. Plant drug/metabolite exporter (P-DME) (TC 2.A.7.4) family.</text>
</comment>
<dbReference type="EMBL" id="AP015037">
    <property type="protein sequence ID" value="BAT84655.1"/>
    <property type="molecule type" value="Genomic_DNA"/>
</dbReference>
<dbReference type="Pfam" id="PF00892">
    <property type="entry name" value="EamA"/>
    <property type="match status" value="2"/>
</dbReference>
<dbReference type="InterPro" id="IPR037185">
    <property type="entry name" value="EmrE-like"/>
</dbReference>
<evidence type="ECO:0000256" key="3">
    <source>
        <dbReference type="ARBA" id="ARBA00022692"/>
    </source>
</evidence>
<dbReference type="InterPro" id="IPR030184">
    <property type="entry name" value="WAT1-related"/>
</dbReference>
<dbReference type="InterPro" id="IPR000620">
    <property type="entry name" value="EamA_dom"/>
</dbReference>
<evidence type="ECO:0000256" key="7">
    <source>
        <dbReference type="SAM" id="MobiDB-lite"/>
    </source>
</evidence>
<name>A0A0S3RW39_PHAAN</name>
<evidence type="ECO:0000256" key="2">
    <source>
        <dbReference type="ARBA" id="ARBA00007635"/>
    </source>
</evidence>
<dbReference type="Proteomes" id="UP000291084">
    <property type="component" value="Chromosome 4"/>
</dbReference>
<evidence type="ECO:0000313" key="9">
    <source>
        <dbReference type="EMBL" id="BAT84655.1"/>
    </source>
</evidence>
<feature type="compositionally biased region" description="Basic and acidic residues" evidence="7">
    <location>
        <begin position="384"/>
        <end position="394"/>
    </location>
</feature>
<evidence type="ECO:0000256" key="5">
    <source>
        <dbReference type="ARBA" id="ARBA00023136"/>
    </source>
</evidence>
<feature type="transmembrane region" description="Helical" evidence="6">
    <location>
        <begin position="43"/>
        <end position="64"/>
    </location>
</feature>
<dbReference type="AlphaFoldDB" id="A0A0S3RW39"/>
<evidence type="ECO:0000256" key="1">
    <source>
        <dbReference type="ARBA" id="ARBA00004141"/>
    </source>
</evidence>
<organism evidence="9 10">
    <name type="scientific">Vigna angularis var. angularis</name>
    <dbReference type="NCBI Taxonomy" id="157739"/>
    <lineage>
        <taxon>Eukaryota</taxon>
        <taxon>Viridiplantae</taxon>
        <taxon>Streptophyta</taxon>
        <taxon>Embryophyta</taxon>
        <taxon>Tracheophyta</taxon>
        <taxon>Spermatophyta</taxon>
        <taxon>Magnoliopsida</taxon>
        <taxon>eudicotyledons</taxon>
        <taxon>Gunneridae</taxon>
        <taxon>Pentapetalae</taxon>
        <taxon>rosids</taxon>
        <taxon>fabids</taxon>
        <taxon>Fabales</taxon>
        <taxon>Fabaceae</taxon>
        <taxon>Papilionoideae</taxon>
        <taxon>50 kb inversion clade</taxon>
        <taxon>NPAAA clade</taxon>
        <taxon>indigoferoid/millettioid clade</taxon>
        <taxon>Phaseoleae</taxon>
        <taxon>Vigna</taxon>
    </lineage>
</organism>
<keyword evidence="3 6" id="KW-0812">Transmembrane</keyword>
<feature type="transmembrane region" description="Helical" evidence="6">
    <location>
        <begin position="105"/>
        <end position="127"/>
    </location>
</feature>
<dbReference type="PANTHER" id="PTHR31218">
    <property type="entry name" value="WAT1-RELATED PROTEIN"/>
    <property type="match status" value="1"/>
</dbReference>
<proteinExistence type="inferred from homology"/>
<evidence type="ECO:0000256" key="6">
    <source>
        <dbReference type="RuleBase" id="RU363077"/>
    </source>
</evidence>
<protein>
    <recommendedName>
        <fullName evidence="6">WAT1-related protein</fullName>
    </recommendedName>
</protein>
<evidence type="ECO:0000259" key="8">
    <source>
        <dbReference type="Pfam" id="PF00892"/>
    </source>
</evidence>
<dbReference type="GO" id="GO:0022857">
    <property type="term" value="F:transmembrane transporter activity"/>
    <property type="evidence" value="ECO:0007669"/>
    <property type="project" value="InterPro"/>
</dbReference>
<dbReference type="GO" id="GO:0016020">
    <property type="term" value="C:membrane"/>
    <property type="evidence" value="ECO:0007669"/>
    <property type="project" value="UniProtKB-SubCell"/>
</dbReference>